<name>A0A8B0SEJ9_9GAMM</name>
<dbReference type="InterPro" id="IPR001296">
    <property type="entry name" value="Glyco_trans_1"/>
</dbReference>
<dbReference type="SUPFAM" id="SSF53756">
    <property type="entry name" value="UDP-Glycosyltransferase/glycogen phosphorylase"/>
    <property type="match status" value="2"/>
</dbReference>
<keyword evidence="4" id="KW-1185">Reference proteome</keyword>
<feature type="domain" description="Glycosyl transferase family 1" evidence="1">
    <location>
        <begin position="176"/>
        <end position="305"/>
    </location>
</feature>
<dbReference type="EMBL" id="CP072748">
    <property type="protein sequence ID" value="QTX09169.1"/>
    <property type="molecule type" value="Genomic_DNA"/>
</dbReference>
<gene>
    <name evidence="3" type="ORF">J1836_010955</name>
    <name evidence="2" type="ORF">J1836_15570</name>
</gene>
<dbReference type="PANTHER" id="PTHR46656:SF3">
    <property type="entry name" value="PUTATIVE-RELATED"/>
    <property type="match status" value="1"/>
</dbReference>
<dbReference type="RefSeq" id="WP_207252062.1">
    <property type="nucleotide sequence ID" value="NZ_JAFMPM010000008.1"/>
</dbReference>
<dbReference type="PANTHER" id="PTHR46656">
    <property type="entry name" value="PUTATIVE-RELATED"/>
    <property type="match status" value="1"/>
</dbReference>
<evidence type="ECO:0000313" key="3">
    <source>
        <dbReference type="EMBL" id="QTX09169.1"/>
    </source>
</evidence>
<dbReference type="AlphaFoldDB" id="A0A8B0SEJ9"/>
<proteinExistence type="predicted"/>
<dbReference type="Proteomes" id="UP000664466">
    <property type="component" value="Unassembled WGS sequence"/>
</dbReference>
<keyword evidence="3" id="KW-0808">Transferase</keyword>
<evidence type="ECO:0000313" key="2">
    <source>
        <dbReference type="EMBL" id="MBO0614321.1"/>
    </source>
</evidence>
<evidence type="ECO:0000259" key="1">
    <source>
        <dbReference type="Pfam" id="PF00534"/>
    </source>
</evidence>
<dbReference type="CDD" id="cd03801">
    <property type="entry name" value="GT4_PimA-like"/>
    <property type="match status" value="1"/>
</dbReference>
<dbReference type="Gene3D" id="3.40.50.2000">
    <property type="entry name" value="Glycogen Phosphorylase B"/>
    <property type="match status" value="3"/>
</dbReference>
<accession>A0A8B0SEJ9</accession>
<sequence>MATISQQTSNVNTLHYRFEGPFESSYSLAVVNREMARALERLRPGSVALYATEGPGDYEPDLSGLQHDPEIIQLWERHVTATSATPEVTLRNLYPPRVSDMAGKLHVMNNYAWEESVFPRAYVDAFNQHLQMLAVTSQFVRKVMVDSGVTVPIVVTGNGVDHILRYPVESVPLPTDKAFRFLHVSSCFPRKGVDVLLDAYTRMFSCHDDVVLIIKTFPNPHNTIAEQIRVYQARNPDCPAIHVISAELSMGQLNSLYAQSHALVAPSRGEGFGMPMAEAMLWDVPVIVTGYGGHTDFCTPDTAWLIDYTFAKAQTHMQQFDSLWVEPSAVHLATLMRGLYEQFQTPAGQVMIKARTRKARQTIEANWGWQPVAERLLGALDDVQAAPPLAPVKPKVAWLTTWNTRCGIASYSAFLLPHLSGEIEVLANTHATLLDVEGDSVTRCWTALGVNPQADTLDTLQAVLLAGNYRSVVIQFNYAFFDLAALGAKLSAWQADGIAVYLFFHATRDLIQHGVLRKSLRALGSALQGCRRLFVHGAEDVNRLKRFGCVDNVTLIPHGVMYEPDVLARPRRGDGVFKIAAYGFLLPGKGIPELIRAFGLLLERFQSARAHYPCQTIRLELFNALYPGGVSEQEAQQCAALIEAIGGQSITLHTTYQTDQQTLEALSACDVVVFPYQQTGESSSAAVRMGLASGRPVVCTPLAIFDDVAEVVHFLPDTGPEAIATGLEVLLREPAQLQRLHESQHAWLQAHAWSSVAKRLDAILSTA</sequence>
<reference evidence="2 4" key="1">
    <citation type="submission" date="2021-03" db="EMBL/GenBank/DDBJ databases">
        <title>Draft genome and methylome analysis of Thiotrix fructosivoruns ATCC 49748.</title>
        <authorList>
            <person name="Fomenkov A."/>
            <person name="Grabovich M.Y."/>
            <person name="Roberts R.J."/>
        </authorList>
    </citation>
    <scope>NUCLEOTIDE SEQUENCE [LARGE SCALE GENOMIC DNA]</scope>
    <source>
        <strain evidence="2 4">ATCC 49748</strain>
    </source>
</reference>
<protein>
    <submittedName>
        <fullName evidence="3">Glycosyltransferase</fullName>
    </submittedName>
</protein>
<organism evidence="3">
    <name type="scientific">Thiothrix fructosivorans</name>
    <dbReference type="NCBI Taxonomy" id="111770"/>
    <lineage>
        <taxon>Bacteria</taxon>
        <taxon>Pseudomonadati</taxon>
        <taxon>Pseudomonadota</taxon>
        <taxon>Gammaproteobacteria</taxon>
        <taxon>Thiotrichales</taxon>
        <taxon>Thiotrichaceae</taxon>
        <taxon>Thiothrix</taxon>
    </lineage>
</organism>
<dbReference type="GO" id="GO:0016757">
    <property type="term" value="F:glycosyltransferase activity"/>
    <property type="evidence" value="ECO:0007669"/>
    <property type="project" value="InterPro"/>
</dbReference>
<dbReference type="EMBL" id="JAFMPM010000008">
    <property type="protein sequence ID" value="MBO0614321.1"/>
    <property type="molecule type" value="Genomic_DNA"/>
</dbReference>
<dbReference type="Pfam" id="PF00534">
    <property type="entry name" value="Glycos_transf_1"/>
    <property type="match status" value="1"/>
</dbReference>
<reference evidence="3" key="2">
    <citation type="submission" date="2021-04" db="EMBL/GenBank/DDBJ databases">
        <title>Complete Genome and methylome analysis of Thiothrix fructosivorans ATCC 49748.</title>
        <authorList>
            <person name="Fomenkov A."/>
            <person name="Sun L."/>
            <person name="Vincze T."/>
            <person name="Grabovich M.Y."/>
            <person name="Roberts R.J."/>
        </authorList>
    </citation>
    <scope>NUCLEOTIDE SEQUENCE</scope>
    <source>
        <strain evidence="3">ATCC 49748</strain>
    </source>
</reference>
<evidence type="ECO:0000313" key="4">
    <source>
        <dbReference type="Proteomes" id="UP000664466"/>
    </source>
</evidence>